<dbReference type="Pfam" id="PF03692">
    <property type="entry name" value="CxxCxxCC"/>
    <property type="match status" value="1"/>
</dbReference>
<gene>
    <name evidence="1" type="ORF">C8D99_11456</name>
</gene>
<accession>A0A4R8M2J7</accession>
<organism evidence="1 2">
    <name type="scientific">Aminivibrio pyruvatiphilus</name>
    <dbReference type="NCBI Taxonomy" id="1005740"/>
    <lineage>
        <taxon>Bacteria</taxon>
        <taxon>Thermotogati</taxon>
        <taxon>Synergistota</taxon>
        <taxon>Synergistia</taxon>
        <taxon>Synergistales</taxon>
        <taxon>Aminobacteriaceae</taxon>
        <taxon>Aminivibrio</taxon>
    </lineage>
</organism>
<comment type="caution">
    <text evidence="1">The sequence shown here is derived from an EMBL/GenBank/DDBJ whole genome shotgun (WGS) entry which is preliminary data.</text>
</comment>
<reference evidence="1 2" key="1">
    <citation type="submission" date="2019-03" db="EMBL/GenBank/DDBJ databases">
        <title>Genomic Encyclopedia of Type Strains, Phase IV (KMG-IV): sequencing the most valuable type-strain genomes for metagenomic binning, comparative biology and taxonomic classification.</title>
        <authorList>
            <person name="Goeker M."/>
        </authorList>
    </citation>
    <scope>NUCLEOTIDE SEQUENCE [LARGE SCALE GENOMIC DNA]</scope>
    <source>
        <strain evidence="1 2">DSM 25964</strain>
    </source>
</reference>
<proteinExistence type="predicted"/>
<evidence type="ECO:0000313" key="2">
    <source>
        <dbReference type="Proteomes" id="UP000295066"/>
    </source>
</evidence>
<dbReference type="Proteomes" id="UP000295066">
    <property type="component" value="Unassembled WGS sequence"/>
</dbReference>
<dbReference type="PANTHER" id="PTHR35866">
    <property type="entry name" value="PUTATIVE-RELATED"/>
    <property type="match status" value="1"/>
</dbReference>
<dbReference type="AlphaFoldDB" id="A0A4R8M2J7"/>
<name>A0A4R8M2J7_9BACT</name>
<dbReference type="InterPro" id="IPR005358">
    <property type="entry name" value="Puta_zinc/iron-chelating_dom"/>
</dbReference>
<protein>
    <submittedName>
        <fullName evidence="1">Uncharacterized protein</fullName>
    </submittedName>
</protein>
<dbReference type="PANTHER" id="PTHR35866:SF1">
    <property type="entry name" value="YKGJ FAMILY CYSTEINE CLUSTER PROTEIN"/>
    <property type="match status" value="1"/>
</dbReference>
<evidence type="ECO:0000313" key="1">
    <source>
        <dbReference type="EMBL" id="TDY58364.1"/>
    </source>
</evidence>
<keyword evidence="2" id="KW-1185">Reference proteome</keyword>
<sequence>MAAFLGTGTEEFRNRYVTGRWRAPSLKEKSGGECVFHNGETNRCSIYPVRPLQCRLFPFWPVLLASRDAWDEAALTCPGMNGGEFHSAEEIALAMAACPFPDLL</sequence>
<dbReference type="EMBL" id="SORI01000014">
    <property type="protein sequence ID" value="TDY58364.1"/>
    <property type="molecule type" value="Genomic_DNA"/>
</dbReference>